<dbReference type="SUPFAM" id="SSF56194">
    <property type="entry name" value="Uridine diphospho-N-Acetylenolpyruvylglucosamine reductase, MurB, C-terminal domain"/>
    <property type="match status" value="1"/>
</dbReference>
<dbReference type="UniPathway" id="UPA00219"/>
<evidence type="ECO:0000256" key="16">
    <source>
        <dbReference type="ARBA" id="ARBA00048914"/>
    </source>
</evidence>
<evidence type="ECO:0000256" key="15">
    <source>
        <dbReference type="ARBA" id="ARBA00023316"/>
    </source>
</evidence>
<dbReference type="SUPFAM" id="SSF56176">
    <property type="entry name" value="FAD-binding/transporter-associated domain-like"/>
    <property type="match status" value="1"/>
</dbReference>
<name>A0A381ZPL8_9ZZZZ</name>
<keyword evidence="11" id="KW-0133">Cell shape</keyword>
<keyword evidence="12" id="KW-0573">Peptidoglycan synthesis</keyword>
<feature type="domain" description="UDP-N-acetylenolpyruvoylglucosamine reductase C-terminal" evidence="17">
    <location>
        <begin position="71"/>
        <end position="170"/>
    </location>
</feature>
<dbReference type="PANTHER" id="PTHR21071">
    <property type="entry name" value="UDP-N-ACETYLENOLPYRUVOYLGLUCOSAMINE REDUCTASE"/>
    <property type="match status" value="1"/>
</dbReference>
<keyword evidence="9" id="KW-0274">FAD</keyword>
<comment type="pathway">
    <text evidence="4">Cell wall biogenesis; peptidoglycan biosynthesis.</text>
</comment>
<dbReference type="InterPro" id="IPR036318">
    <property type="entry name" value="FAD-bd_PCMH-like_sf"/>
</dbReference>
<dbReference type="GO" id="GO:0005829">
    <property type="term" value="C:cytosol"/>
    <property type="evidence" value="ECO:0007669"/>
    <property type="project" value="TreeGrafter"/>
</dbReference>
<evidence type="ECO:0000256" key="3">
    <source>
        <dbReference type="ARBA" id="ARBA00004496"/>
    </source>
</evidence>
<dbReference type="Gene3D" id="3.30.465.10">
    <property type="match status" value="1"/>
</dbReference>
<dbReference type="GO" id="GO:0051301">
    <property type="term" value="P:cell division"/>
    <property type="evidence" value="ECO:0007669"/>
    <property type="project" value="UniProtKB-KW"/>
</dbReference>
<evidence type="ECO:0000256" key="8">
    <source>
        <dbReference type="ARBA" id="ARBA00022630"/>
    </source>
</evidence>
<keyword evidence="8" id="KW-0285">Flavoprotein</keyword>
<evidence type="ECO:0000256" key="1">
    <source>
        <dbReference type="ARBA" id="ARBA00001974"/>
    </source>
</evidence>
<dbReference type="HAMAP" id="MF_00037">
    <property type="entry name" value="MurB"/>
    <property type="match status" value="1"/>
</dbReference>
<keyword evidence="7" id="KW-0132">Cell division</keyword>
<evidence type="ECO:0000256" key="12">
    <source>
        <dbReference type="ARBA" id="ARBA00022984"/>
    </source>
</evidence>
<dbReference type="GO" id="GO:0008360">
    <property type="term" value="P:regulation of cell shape"/>
    <property type="evidence" value="ECO:0007669"/>
    <property type="project" value="UniProtKB-KW"/>
</dbReference>
<proteinExistence type="inferred from homology"/>
<keyword evidence="10" id="KW-0521">NADP</keyword>
<comment type="subcellular location">
    <subcellularLocation>
        <location evidence="3">Cytoplasm</location>
    </subcellularLocation>
</comment>
<evidence type="ECO:0000256" key="9">
    <source>
        <dbReference type="ARBA" id="ARBA00022827"/>
    </source>
</evidence>
<dbReference type="NCBIfam" id="TIGR00179">
    <property type="entry name" value="murB"/>
    <property type="match status" value="1"/>
</dbReference>
<evidence type="ECO:0000259" key="17">
    <source>
        <dbReference type="Pfam" id="PF02873"/>
    </source>
</evidence>
<evidence type="ECO:0000256" key="7">
    <source>
        <dbReference type="ARBA" id="ARBA00022618"/>
    </source>
</evidence>
<dbReference type="InterPro" id="IPR036635">
    <property type="entry name" value="MurB_C_sf"/>
</dbReference>
<dbReference type="InterPro" id="IPR011601">
    <property type="entry name" value="MurB_C"/>
</dbReference>
<keyword evidence="6" id="KW-0963">Cytoplasm</keyword>
<dbReference type="EC" id="1.3.1.98" evidence="5"/>
<dbReference type="EMBL" id="UINC01022113">
    <property type="protein sequence ID" value="SVA91064.1"/>
    <property type="molecule type" value="Genomic_DNA"/>
</dbReference>
<keyword evidence="14" id="KW-0131">Cell cycle</keyword>
<evidence type="ECO:0000256" key="2">
    <source>
        <dbReference type="ARBA" id="ARBA00003921"/>
    </source>
</evidence>
<dbReference type="GO" id="GO:0008762">
    <property type="term" value="F:UDP-N-acetylmuramate dehydrogenase activity"/>
    <property type="evidence" value="ECO:0007669"/>
    <property type="project" value="UniProtKB-EC"/>
</dbReference>
<dbReference type="AlphaFoldDB" id="A0A381ZPL8"/>
<evidence type="ECO:0000256" key="10">
    <source>
        <dbReference type="ARBA" id="ARBA00022857"/>
    </source>
</evidence>
<protein>
    <recommendedName>
        <fullName evidence="5">UDP-N-acetylmuramate dehydrogenase</fullName>
        <ecNumber evidence="5">1.3.1.98</ecNumber>
    </recommendedName>
</protein>
<comment type="function">
    <text evidence="2">Cell wall formation.</text>
</comment>
<evidence type="ECO:0000256" key="6">
    <source>
        <dbReference type="ARBA" id="ARBA00022490"/>
    </source>
</evidence>
<accession>A0A381ZPL8</accession>
<dbReference type="GO" id="GO:0071555">
    <property type="term" value="P:cell wall organization"/>
    <property type="evidence" value="ECO:0007669"/>
    <property type="project" value="UniProtKB-KW"/>
</dbReference>
<dbReference type="Gene3D" id="3.90.78.10">
    <property type="entry name" value="UDP-N-acetylenolpyruvoylglucosamine reductase, C-terminal domain"/>
    <property type="match status" value="1"/>
</dbReference>
<reference evidence="18" key="1">
    <citation type="submission" date="2018-05" db="EMBL/GenBank/DDBJ databases">
        <authorList>
            <person name="Lanie J.A."/>
            <person name="Ng W.-L."/>
            <person name="Kazmierczak K.M."/>
            <person name="Andrzejewski T.M."/>
            <person name="Davidsen T.M."/>
            <person name="Wayne K.J."/>
            <person name="Tettelin H."/>
            <person name="Glass J.I."/>
            <person name="Rusch D."/>
            <person name="Podicherti R."/>
            <person name="Tsui H.-C.T."/>
            <person name="Winkler M.E."/>
        </authorList>
    </citation>
    <scope>NUCLEOTIDE SEQUENCE</scope>
</reference>
<evidence type="ECO:0000256" key="5">
    <source>
        <dbReference type="ARBA" id="ARBA00012518"/>
    </source>
</evidence>
<dbReference type="GO" id="GO:0009252">
    <property type="term" value="P:peptidoglycan biosynthetic process"/>
    <property type="evidence" value="ECO:0007669"/>
    <property type="project" value="UniProtKB-UniPathway"/>
</dbReference>
<evidence type="ECO:0000256" key="13">
    <source>
        <dbReference type="ARBA" id="ARBA00023002"/>
    </source>
</evidence>
<keyword evidence="15" id="KW-0961">Cell wall biogenesis/degradation</keyword>
<evidence type="ECO:0000256" key="11">
    <source>
        <dbReference type="ARBA" id="ARBA00022960"/>
    </source>
</evidence>
<dbReference type="InterPro" id="IPR016169">
    <property type="entry name" value="FAD-bd_PCMH_sub2"/>
</dbReference>
<dbReference type="GO" id="GO:0050660">
    <property type="term" value="F:flavin adenine dinucleotide binding"/>
    <property type="evidence" value="ECO:0007669"/>
    <property type="project" value="InterPro"/>
</dbReference>
<evidence type="ECO:0000256" key="14">
    <source>
        <dbReference type="ARBA" id="ARBA00023306"/>
    </source>
</evidence>
<dbReference type="Pfam" id="PF02873">
    <property type="entry name" value="MurB_C"/>
    <property type="match status" value="1"/>
</dbReference>
<comment type="cofactor">
    <cofactor evidence="1">
        <name>FAD</name>
        <dbReference type="ChEBI" id="CHEBI:57692"/>
    </cofactor>
</comment>
<evidence type="ECO:0000313" key="18">
    <source>
        <dbReference type="EMBL" id="SVA91064.1"/>
    </source>
</evidence>
<dbReference type="PANTHER" id="PTHR21071:SF4">
    <property type="entry name" value="UDP-N-ACETYLENOLPYRUVOYLGLUCOSAMINE REDUCTASE"/>
    <property type="match status" value="1"/>
</dbReference>
<keyword evidence="13" id="KW-0560">Oxidoreductase</keyword>
<organism evidence="18">
    <name type="scientific">marine metagenome</name>
    <dbReference type="NCBI Taxonomy" id="408172"/>
    <lineage>
        <taxon>unclassified sequences</taxon>
        <taxon>metagenomes</taxon>
        <taxon>ecological metagenomes</taxon>
    </lineage>
</organism>
<gene>
    <name evidence="18" type="ORF">METZ01_LOCUS143918</name>
</gene>
<evidence type="ECO:0000256" key="4">
    <source>
        <dbReference type="ARBA" id="ARBA00004752"/>
    </source>
</evidence>
<sequence>TLGGALMMNAGAFGGEISNYLKSIDIMKQTGRIYTISPENLDFGYRYSSLNPDEFILIARFELPKISSEIIQEKRVKASQGRKNSQPLRFRSSGSIFKNPGVNLAAGYLIDQAGLKGTFIGDAEISTKHANFFVNHGSAKATDIAKLIFLARKTVYEKYGVMLELEVKTIGFCQSELDPYAA</sequence>
<dbReference type="InterPro" id="IPR003170">
    <property type="entry name" value="MurB"/>
</dbReference>
<feature type="non-terminal residue" evidence="18">
    <location>
        <position position="1"/>
    </location>
</feature>
<comment type="catalytic activity">
    <reaction evidence="16">
        <text>UDP-N-acetyl-alpha-D-muramate + NADP(+) = UDP-N-acetyl-3-O-(1-carboxyvinyl)-alpha-D-glucosamine + NADPH + H(+)</text>
        <dbReference type="Rhea" id="RHEA:12248"/>
        <dbReference type="ChEBI" id="CHEBI:15378"/>
        <dbReference type="ChEBI" id="CHEBI:57783"/>
        <dbReference type="ChEBI" id="CHEBI:58349"/>
        <dbReference type="ChEBI" id="CHEBI:68483"/>
        <dbReference type="ChEBI" id="CHEBI:70757"/>
        <dbReference type="EC" id="1.3.1.98"/>
    </reaction>
</comment>